<sequence>MRKHSLSAKLIGFGAALGVMSVLSGCSAGHTAVSVPSGAESHAVTVASTSSAASLDFTTTGGAAIPAALVSNVYETLVVIDPDTGGITPHLATSWDVNDRGTEYTFHLREGVKFSNGDEFTADTAAFSINYVKDAWSNGRKAQMDVVKHAEVADKHTLKVTLERPSQSWLWSMSTATGAMMSPASVKTLTTDPVGTGPFDVSGFSPGEFIALSAREDYWGEKAASDVTIRYFADAMGSINALQSGDVDLVWAMQAPELLGNLPDTYPVTVGTTNGEVLLSLNNDAAPFDDPRVRQAVGYAIDRQAANDIVFDGLATDTGGAPVPPTDPWASDKDYFPHDKDKARALLREAGAEGATVTITSPTLPYTQALSEFLYSELTQVGFNVELTSAEFPAVWLGTVMGAKDYQASLVAHVEPRDIPALFGNPDYYLNYDNAKVRDLLARADATADEDQSTALMRQAIDQIMADAGALTLANMPNIVLTQPGLQGVHPDQVSDHIDLSDLTRKEDSNG</sequence>
<dbReference type="Proteomes" id="UP000515743">
    <property type="component" value="Chromosome"/>
</dbReference>
<dbReference type="GO" id="GO:0015833">
    <property type="term" value="P:peptide transport"/>
    <property type="evidence" value="ECO:0007669"/>
    <property type="project" value="TreeGrafter"/>
</dbReference>
<evidence type="ECO:0000256" key="3">
    <source>
        <dbReference type="ARBA" id="ARBA00022448"/>
    </source>
</evidence>
<dbReference type="PANTHER" id="PTHR30290">
    <property type="entry name" value="PERIPLASMIC BINDING COMPONENT OF ABC TRANSPORTER"/>
    <property type="match status" value="1"/>
</dbReference>
<dbReference type="RefSeq" id="WP_185176369.1">
    <property type="nucleotide sequence ID" value="NZ_CP059404.1"/>
</dbReference>
<dbReference type="AlphaFoldDB" id="A0A7G7CQX9"/>
<evidence type="ECO:0000256" key="4">
    <source>
        <dbReference type="ARBA" id="ARBA00022729"/>
    </source>
</evidence>
<evidence type="ECO:0000256" key="1">
    <source>
        <dbReference type="ARBA" id="ARBA00004196"/>
    </source>
</evidence>
<dbReference type="Pfam" id="PF00496">
    <property type="entry name" value="SBP_bac_5"/>
    <property type="match status" value="1"/>
</dbReference>
<feature type="domain" description="Solute-binding protein family 5" evidence="6">
    <location>
        <begin position="87"/>
        <end position="410"/>
    </location>
</feature>
<dbReference type="CDD" id="cd08494">
    <property type="entry name" value="PBP2_NikA_DppA_OppA_like_6"/>
    <property type="match status" value="1"/>
</dbReference>
<dbReference type="InterPro" id="IPR039424">
    <property type="entry name" value="SBP_5"/>
</dbReference>
<gene>
    <name evidence="7" type="ORF">H0194_02925</name>
</gene>
<evidence type="ECO:0000256" key="2">
    <source>
        <dbReference type="ARBA" id="ARBA00005695"/>
    </source>
</evidence>
<dbReference type="EMBL" id="CP059404">
    <property type="protein sequence ID" value="QNE89995.1"/>
    <property type="molecule type" value="Genomic_DNA"/>
</dbReference>
<dbReference type="PIRSF" id="PIRSF002741">
    <property type="entry name" value="MppA"/>
    <property type="match status" value="1"/>
</dbReference>
<dbReference type="KEGG" id="cik:H0194_02925"/>
<dbReference type="Gene3D" id="3.10.105.10">
    <property type="entry name" value="Dipeptide-binding Protein, Domain 3"/>
    <property type="match status" value="1"/>
</dbReference>
<comment type="similarity">
    <text evidence="2">Belongs to the bacterial solute-binding protein 5 family.</text>
</comment>
<keyword evidence="3" id="KW-0813">Transport</keyword>
<evidence type="ECO:0000259" key="6">
    <source>
        <dbReference type="Pfam" id="PF00496"/>
    </source>
</evidence>
<dbReference type="GO" id="GO:0043190">
    <property type="term" value="C:ATP-binding cassette (ABC) transporter complex"/>
    <property type="evidence" value="ECO:0007669"/>
    <property type="project" value="InterPro"/>
</dbReference>
<dbReference type="InterPro" id="IPR000914">
    <property type="entry name" value="SBP_5_dom"/>
</dbReference>
<dbReference type="PROSITE" id="PS51257">
    <property type="entry name" value="PROKAR_LIPOPROTEIN"/>
    <property type="match status" value="1"/>
</dbReference>
<accession>A0A7G7CQX9</accession>
<comment type="subcellular location">
    <subcellularLocation>
        <location evidence="1">Cell envelope</location>
    </subcellularLocation>
</comment>
<proteinExistence type="inferred from homology"/>
<dbReference type="GO" id="GO:0042597">
    <property type="term" value="C:periplasmic space"/>
    <property type="evidence" value="ECO:0007669"/>
    <property type="project" value="UniProtKB-ARBA"/>
</dbReference>
<feature type="signal peptide" evidence="5">
    <location>
        <begin position="1"/>
        <end position="24"/>
    </location>
</feature>
<evidence type="ECO:0000313" key="7">
    <source>
        <dbReference type="EMBL" id="QNE89995.1"/>
    </source>
</evidence>
<evidence type="ECO:0000256" key="5">
    <source>
        <dbReference type="SAM" id="SignalP"/>
    </source>
</evidence>
<dbReference type="SUPFAM" id="SSF53850">
    <property type="entry name" value="Periplasmic binding protein-like II"/>
    <property type="match status" value="1"/>
</dbReference>
<dbReference type="GO" id="GO:1904680">
    <property type="term" value="F:peptide transmembrane transporter activity"/>
    <property type="evidence" value="ECO:0007669"/>
    <property type="project" value="TreeGrafter"/>
</dbReference>
<reference evidence="7 8" key="1">
    <citation type="submission" date="2020-07" db="EMBL/GenBank/DDBJ databases">
        <title>Complete genome and description of Corynebacterium incognita strain Marseille-Q3630 sp. nov.</title>
        <authorList>
            <person name="Boxberger M."/>
        </authorList>
    </citation>
    <scope>NUCLEOTIDE SEQUENCE [LARGE SCALE GENOMIC DNA]</scope>
    <source>
        <strain evidence="7 8">Marseille-Q3630</strain>
    </source>
</reference>
<feature type="chain" id="PRO_5038853093" evidence="5">
    <location>
        <begin position="25"/>
        <end position="511"/>
    </location>
</feature>
<dbReference type="GO" id="GO:0030313">
    <property type="term" value="C:cell envelope"/>
    <property type="evidence" value="ECO:0007669"/>
    <property type="project" value="UniProtKB-SubCell"/>
</dbReference>
<dbReference type="Gene3D" id="3.40.190.10">
    <property type="entry name" value="Periplasmic binding protein-like II"/>
    <property type="match status" value="1"/>
</dbReference>
<keyword evidence="8" id="KW-1185">Reference proteome</keyword>
<organism evidence="7 8">
    <name type="scientific">Corynebacterium incognita</name>
    <dbReference type="NCBI Taxonomy" id="2754725"/>
    <lineage>
        <taxon>Bacteria</taxon>
        <taxon>Bacillati</taxon>
        <taxon>Actinomycetota</taxon>
        <taxon>Actinomycetes</taxon>
        <taxon>Mycobacteriales</taxon>
        <taxon>Corynebacteriaceae</taxon>
        <taxon>Corynebacterium</taxon>
    </lineage>
</organism>
<protein>
    <submittedName>
        <fullName evidence="7">ABC transporter substrate-binding protein</fullName>
    </submittedName>
</protein>
<keyword evidence="4 5" id="KW-0732">Signal</keyword>
<name>A0A7G7CQX9_9CORY</name>
<evidence type="ECO:0000313" key="8">
    <source>
        <dbReference type="Proteomes" id="UP000515743"/>
    </source>
</evidence>
<dbReference type="PANTHER" id="PTHR30290:SF10">
    <property type="entry name" value="PERIPLASMIC OLIGOPEPTIDE-BINDING PROTEIN-RELATED"/>
    <property type="match status" value="1"/>
</dbReference>
<dbReference type="InterPro" id="IPR030678">
    <property type="entry name" value="Peptide/Ni-bd"/>
</dbReference>